<organism evidence="1 2">
    <name type="scientific">Isoptericola dokdonensis DS-3</name>
    <dbReference type="NCBI Taxonomy" id="1300344"/>
    <lineage>
        <taxon>Bacteria</taxon>
        <taxon>Bacillati</taxon>
        <taxon>Actinomycetota</taxon>
        <taxon>Actinomycetes</taxon>
        <taxon>Micrococcales</taxon>
        <taxon>Promicromonosporaceae</taxon>
        <taxon>Isoptericola</taxon>
    </lineage>
</organism>
<dbReference type="EMBL" id="CP014209">
    <property type="protein sequence ID" value="ANC30212.1"/>
    <property type="molecule type" value="Genomic_DNA"/>
</dbReference>
<dbReference type="KEGG" id="ido:I598_0632"/>
<dbReference type="RefSeq" id="WP_232314243.1">
    <property type="nucleotide sequence ID" value="NZ_CP014209.1"/>
</dbReference>
<dbReference type="Proteomes" id="UP000076794">
    <property type="component" value="Chromosome"/>
</dbReference>
<name>A0A168EM91_9MICO</name>
<dbReference type="PATRIC" id="fig|1300344.3.peg.635"/>
<accession>A0A168EM91</accession>
<sequence length="107" mass="11241">MLDPSYRGTALADVASATGVAVQWHAGYRASVAALDPAYRGPGPVRLAARIAGQGTLTPARMGPWRARGVVDARTLKQAWHLLARFGRDGSTSAGRVTEERRPGSGS</sequence>
<dbReference type="AlphaFoldDB" id="A0A168EM91"/>
<evidence type="ECO:0000313" key="1">
    <source>
        <dbReference type="EMBL" id="ANC30212.1"/>
    </source>
</evidence>
<proteinExistence type="predicted"/>
<evidence type="ECO:0000313" key="2">
    <source>
        <dbReference type="Proteomes" id="UP000076794"/>
    </source>
</evidence>
<protein>
    <submittedName>
        <fullName evidence="1">Uncharacterized protein</fullName>
    </submittedName>
</protein>
<reference evidence="1 2" key="1">
    <citation type="submission" date="2016-01" db="EMBL/GenBank/DDBJ databases">
        <title>Complete genome sequence of a soil Actinobacterium, Isoptericola dokdonensis DS-3.</title>
        <authorList>
            <person name="Kwon S.-K."/>
            <person name="Kim J.F."/>
        </authorList>
    </citation>
    <scope>NUCLEOTIDE SEQUENCE [LARGE SCALE GENOMIC DNA]</scope>
    <source>
        <strain evidence="1 2">DS-3</strain>
    </source>
</reference>
<gene>
    <name evidence="1" type="ORF">I598_0632</name>
</gene>
<keyword evidence="2" id="KW-1185">Reference proteome</keyword>